<feature type="transmembrane region" description="Helical" evidence="1">
    <location>
        <begin position="196"/>
        <end position="216"/>
    </location>
</feature>
<feature type="transmembrane region" description="Helical" evidence="1">
    <location>
        <begin position="318"/>
        <end position="339"/>
    </location>
</feature>
<feature type="domain" description="Glycosyltransferase RgtA/B/C/D-like" evidence="2">
    <location>
        <begin position="69"/>
        <end position="208"/>
    </location>
</feature>
<dbReference type="Pfam" id="PF13231">
    <property type="entry name" value="PMT_2"/>
    <property type="match status" value="1"/>
</dbReference>
<dbReference type="EMBL" id="BDFE01000003">
    <property type="protein sequence ID" value="GAU07367.1"/>
    <property type="molecule type" value="Genomic_DNA"/>
</dbReference>
<feature type="transmembrane region" description="Helical" evidence="1">
    <location>
        <begin position="79"/>
        <end position="99"/>
    </location>
</feature>
<sequence length="440" mass="52068">MQIFFVLFVIGIFYRILTADYISYGGDAMYKWFQVKRLLYGFDFTGWDKYYPTWNQHTSRWAINGVTYIFQYVFGTHPVVMYLCVFFMFSISLIFLFLISLRINGVYFATTSCLIYIFFPVMDAIGSQLLPGIFSITYMLIAIYFMILYVERDKFAFLFIHILFVFLAYSSKITSVFFIPIFMIFLYKKKKKSLPLMYALSLIVLFFIEVTAFYFVSDGSLVLGKMSCIIQGHGRGGDIDLNHMFSFMTFFERWIKLPISWKLLFFISLLSSLYILKKFRNSWISFIAVLCLCFVFFETFAIKSINPIKIAEPIRVRYLSVILPLMILMVNYVLCNIFLLQKSFIRKAVYVLLICAIPILYFKEIHLVDNNIYKVYIDEKIINSSFENNKPEIFENKKKAYRYLYVFLKDNYVFSNSSGELLMVKNSYNGTNNYYEIVRK</sequence>
<dbReference type="STRING" id="1592317.DPF_0045"/>
<feature type="transmembrane region" description="Helical" evidence="1">
    <location>
        <begin position="282"/>
        <end position="306"/>
    </location>
</feature>
<feature type="transmembrane region" description="Helical" evidence="1">
    <location>
        <begin position="132"/>
        <end position="150"/>
    </location>
</feature>
<dbReference type="AlphaFoldDB" id="A0A194AB12"/>
<dbReference type="Proteomes" id="UP000095200">
    <property type="component" value="Unassembled WGS sequence"/>
</dbReference>
<feature type="transmembrane region" description="Helical" evidence="1">
    <location>
        <begin position="157"/>
        <end position="184"/>
    </location>
</feature>
<reference evidence="4" key="1">
    <citation type="submission" date="2016-06" db="EMBL/GenBank/DDBJ databases">
        <title>Draft genome sequence of Desulfoplanes formicivorans strain Pf12B.</title>
        <authorList>
            <person name="Watanabe M."/>
            <person name="Kojima H."/>
            <person name="Fukui M."/>
        </authorList>
    </citation>
    <scope>NUCLEOTIDE SEQUENCE [LARGE SCALE GENOMIC DNA]</scope>
    <source>
        <strain evidence="4">Pf12B</strain>
    </source>
</reference>
<keyword evidence="1" id="KW-0472">Membrane</keyword>
<evidence type="ECO:0000313" key="4">
    <source>
        <dbReference type="Proteomes" id="UP000095200"/>
    </source>
</evidence>
<keyword evidence="4" id="KW-1185">Reference proteome</keyword>
<feature type="transmembrane region" description="Helical" evidence="1">
    <location>
        <begin position="254"/>
        <end position="276"/>
    </location>
</feature>
<proteinExistence type="predicted"/>
<evidence type="ECO:0000313" key="3">
    <source>
        <dbReference type="EMBL" id="GAU07367.1"/>
    </source>
</evidence>
<dbReference type="InterPro" id="IPR038731">
    <property type="entry name" value="RgtA/B/C-like"/>
</dbReference>
<keyword evidence="1" id="KW-1133">Transmembrane helix</keyword>
<protein>
    <recommendedName>
        <fullName evidence="2">Glycosyltransferase RgtA/B/C/D-like domain-containing protein</fullName>
    </recommendedName>
</protein>
<evidence type="ECO:0000256" key="1">
    <source>
        <dbReference type="SAM" id="Phobius"/>
    </source>
</evidence>
<name>A0A194AB12_9BACT</name>
<feature type="transmembrane region" description="Helical" evidence="1">
    <location>
        <begin position="106"/>
        <end position="126"/>
    </location>
</feature>
<evidence type="ECO:0000259" key="2">
    <source>
        <dbReference type="Pfam" id="PF13231"/>
    </source>
</evidence>
<organism evidence="3 4">
    <name type="scientific">Desulfoplanes formicivorans</name>
    <dbReference type="NCBI Taxonomy" id="1592317"/>
    <lineage>
        <taxon>Bacteria</taxon>
        <taxon>Pseudomonadati</taxon>
        <taxon>Thermodesulfobacteriota</taxon>
        <taxon>Desulfovibrionia</taxon>
        <taxon>Desulfovibrionales</taxon>
        <taxon>Desulfoplanaceae</taxon>
        <taxon>Desulfoplanes</taxon>
    </lineage>
</organism>
<comment type="caution">
    <text evidence="3">The sequence shown here is derived from an EMBL/GenBank/DDBJ whole genome shotgun (WGS) entry which is preliminary data.</text>
</comment>
<accession>A0A194AB12</accession>
<keyword evidence="1" id="KW-0812">Transmembrane</keyword>
<gene>
    <name evidence="3" type="ORF">DPF_0045</name>
</gene>